<evidence type="ECO:0000259" key="2">
    <source>
        <dbReference type="SMART" id="SM00477"/>
    </source>
</evidence>
<dbReference type="GO" id="GO:0016787">
    <property type="term" value="F:hydrolase activity"/>
    <property type="evidence" value="ECO:0007669"/>
    <property type="project" value="InterPro"/>
</dbReference>
<dbReference type="AlphaFoldDB" id="A0AAV1HII8"/>
<proteinExistence type="predicted"/>
<dbReference type="InterPro" id="IPR039015">
    <property type="entry name" value="ENDOD1"/>
</dbReference>
<sequence length="461" mass="51562">MTYLERWCLLPLTGLLIFAIVPTAPEVVDSMSDCAGFFLHDTPPEIPGKLESGEILDTSRYKIICQTFMNERRYVTLYDTVNRIPVFSAYKYRGQDNNNNKRPTVPWKIEPMLEEMNNINMRDFNNSHQADNNDYKSNSDVYNRGHLFPADHAFDNSDKVSTFTLTNVVPQTVSFNGGSWQKMETCVKCVMQKYCINNNRAIQGFVLTGAKPSNNNNKLNKRVNIPTMLWSAFCCYSSRVNKWLASAHWGYNVVEVKSTYLQTKTLKRLKDTLGLEVFPGSQCPQDETVSEFYLEINAENKHCQCPTQVTTTSAAPTTTVFSTTTEPTASALTNTRPQTTTMNTTAKISTGPMTSELKTNTTTADISTTSLLATVKGTDTTKEILTTNSMTTVPETNTTSSLPATSPNTALPDTNTAAEMSSTHVIQIYPTEAQPLTLLEQMSILFQKAQSLWKRFKQLCS</sequence>
<dbReference type="InterPro" id="IPR044925">
    <property type="entry name" value="His-Me_finger_sf"/>
</dbReference>
<accession>A0AAV1HII8</accession>
<evidence type="ECO:0000259" key="3">
    <source>
        <dbReference type="SMART" id="SM00892"/>
    </source>
</evidence>
<keyword evidence="5" id="KW-1185">Reference proteome</keyword>
<dbReference type="Proteomes" id="UP001178508">
    <property type="component" value="Chromosome 23"/>
</dbReference>
<dbReference type="EMBL" id="OY660886">
    <property type="protein sequence ID" value="CAJ1085722.1"/>
    <property type="molecule type" value="Genomic_DNA"/>
</dbReference>
<keyword evidence="1" id="KW-0732">Signal</keyword>
<protein>
    <submittedName>
        <fullName evidence="4">Uncharacterized protein LOC119027738</fullName>
    </submittedName>
</protein>
<evidence type="ECO:0000313" key="5">
    <source>
        <dbReference type="Proteomes" id="UP001178508"/>
    </source>
</evidence>
<dbReference type="GO" id="GO:0046872">
    <property type="term" value="F:metal ion binding"/>
    <property type="evidence" value="ECO:0007669"/>
    <property type="project" value="InterPro"/>
</dbReference>
<feature type="chain" id="PRO_5043673528" evidence="1">
    <location>
        <begin position="31"/>
        <end position="461"/>
    </location>
</feature>
<evidence type="ECO:0000313" key="4">
    <source>
        <dbReference type="EMBL" id="CAJ1085722.1"/>
    </source>
</evidence>
<dbReference type="Pfam" id="PF01223">
    <property type="entry name" value="Endonuclease_NS"/>
    <property type="match status" value="1"/>
</dbReference>
<dbReference type="Gene3D" id="3.40.570.10">
    <property type="entry name" value="Extracellular Endonuclease, subunit A"/>
    <property type="match status" value="1"/>
</dbReference>
<feature type="domain" description="DNA/RNA non-specific endonuclease/pyrophosphatase/phosphodiesterase" evidence="3">
    <location>
        <begin position="70"/>
        <end position="278"/>
    </location>
</feature>
<dbReference type="InterPro" id="IPR001604">
    <property type="entry name" value="Endo_G_ENPP1-like_dom"/>
</dbReference>
<dbReference type="InterPro" id="IPR020821">
    <property type="entry name" value="ENPP1-3/EXOG-like_nuc-like"/>
</dbReference>
<dbReference type="InterPro" id="IPR044929">
    <property type="entry name" value="DNA/RNA_non-sp_Endonuclease_sf"/>
</dbReference>
<gene>
    <name evidence="4" type="ORF">XNOV1_A036759</name>
</gene>
<dbReference type="SUPFAM" id="SSF54060">
    <property type="entry name" value="His-Me finger endonucleases"/>
    <property type="match status" value="1"/>
</dbReference>
<dbReference type="PANTHER" id="PTHR21472:SF15">
    <property type="entry name" value="ENDONUCLEASE DOMAIN-CONTAINING 1 PROTEIN-RELATED"/>
    <property type="match status" value="1"/>
</dbReference>
<evidence type="ECO:0000256" key="1">
    <source>
        <dbReference type="SAM" id="SignalP"/>
    </source>
</evidence>
<dbReference type="PANTHER" id="PTHR21472">
    <property type="entry name" value="ENDONUCLEASE DOMAIN-CONTAINING 1 PROTEIN ENDOD1"/>
    <property type="match status" value="1"/>
</dbReference>
<feature type="domain" description="ENPP1-3/EXOG-like endonuclease/phosphodiesterase" evidence="2">
    <location>
        <begin position="71"/>
        <end position="284"/>
    </location>
</feature>
<name>A0AAV1HII8_XYRNO</name>
<dbReference type="SMART" id="SM00892">
    <property type="entry name" value="Endonuclease_NS"/>
    <property type="match status" value="1"/>
</dbReference>
<dbReference type="SMART" id="SM00477">
    <property type="entry name" value="NUC"/>
    <property type="match status" value="1"/>
</dbReference>
<reference evidence="4" key="1">
    <citation type="submission" date="2023-08" db="EMBL/GenBank/DDBJ databases">
        <authorList>
            <person name="Alioto T."/>
            <person name="Alioto T."/>
            <person name="Gomez Garrido J."/>
        </authorList>
    </citation>
    <scope>NUCLEOTIDE SEQUENCE</scope>
</reference>
<feature type="signal peptide" evidence="1">
    <location>
        <begin position="1"/>
        <end position="30"/>
    </location>
</feature>
<dbReference type="GO" id="GO:0003676">
    <property type="term" value="F:nucleic acid binding"/>
    <property type="evidence" value="ECO:0007669"/>
    <property type="project" value="InterPro"/>
</dbReference>
<organism evidence="4 5">
    <name type="scientific">Xyrichtys novacula</name>
    <name type="common">Pearly razorfish</name>
    <name type="synonym">Hemipteronotus novacula</name>
    <dbReference type="NCBI Taxonomy" id="13765"/>
    <lineage>
        <taxon>Eukaryota</taxon>
        <taxon>Metazoa</taxon>
        <taxon>Chordata</taxon>
        <taxon>Craniata</taxon>
        <taxon>Vertebrata</taxon>
        <taxon>Euteleostomi</taxon>
        <taxon>Actinopterygii</taxon>
        <taxon>Neopterygii</taxon>
        <taxon>Teleostei</taxon>
        <taxon>Neoteleostei</taxon>
        <taxon>Acanthomorphata</taxon>
        <taxon>Eupercaria</taxon>
        <taxon>Labriformes</taxon>
        <taxon>Labridae</taxon>
        <taxon>Xyrichtys</taxon>
    </lineage>
</organism>